<evidence type="ECO:0000313" key="2">
    <source>
        <dbReference type="Proteomes" id="UP000747399"/>
    </source>
</evidence>
<dbReference type="CDD" id="cd09272">
    <property type="entry name" value="RNase_HI_RT_Ty1"/>
    <property type="match status" value="1"/>
</dbReference>
<proteinExistence type="predicted"/>
<dbReference type="PANTHER" id="PTHR11439">
    <property type="entry name" value="GAG-POL-RELATED RETROTRANSPOSON"/>
    <property type="match status" value="1"/>
</dbReference>
<sequence>MEAEYVAASEATKEALWLRQLLTDMGYSVRPTKINCDSQSALKVIKNPVVSTKSKHIAVRYHLIREQVMRGSVEMVDCRTDEMVADIFTKPLSTEKFVRHRMSLGVCKV</sequence>
<accession>A0A8J4BTY4</accession>
<comment type="caution">
    <text evidence="1">The sequence shown here is derived from an EMBL/GenBank/DDBJ whole genome shotgun (WGS) entry which is preliminary data.</text>
</comment>
<protein>
    <submittedName>
        <fullName evidence="1">Uncharacterized protein</fullName>
    </submittedName>
</protein>
<dbReference type="EMBL" id="BNCO01000106">
    <property type="protein sequence ID" value="GIL67911.1"/>
    <property type="molecule type" value="Genomic_DNA"/>
</dbReference>
<dbReference type="Proteomes" id="UP000747399">
    <property type="component" value="Unassembled WGS sequence"/>
</dbReference>
<reference evidence="1" key="1">
    <citation type="journal article" date="2021" name="Proc. Natl. Acad. Sci. U.S.A.">
        <title>Three genomes in the algal genus Volvox reveal the fate of a haploid sex-determining region after a transition to homothallism.</title>
        <authorList>
            <person name="Yamamoto K."/>
            <person name="Hamaji T."/>
            <person name="Kawai-Toyooka H."/>
            <person name="Matsuzaki R."/>
            <person name="Takahashi F."/>
            <person name="Nishimura Y."/>
            <person name="Kawachi M."/>
            <person name="Noguchi H."/>
            <person name="Minakuchi Y."/>
            <person name="Umen J.G."/>
            <person name="Toyoda A."/>
            <person name="Nozaki H."/>
        </authorList>
    </citation>
    <scope>NUCLEOTIDE SEQUENCE</scope>
    <source>
        <strain evidence="1">NIES-3780</strain>
    </source>
</reference>
<evidence type="ECO:0000313" key="1">
    <source>
        <dbReference type="EMBL" id="GIL67911.1"/>
    </source>
</evidence>
<gene>
    <name evidence="1" type="ORF">Vafri_21168</name>
</gene>
<dbReference type="AlphaFoldDB" id="A0A8J4BTY4"/>
<dbReference type="PANTHER" id="PTHR11439:SF483">
    <property type="entry name" value="PEPTIDE SYNTHASE GLIP-LIKE, PUTATIVE (AFU_ORTHOLOGUE AFUA_3G12920)-RELATED"/>
    <property type="match status" value="1"/>
</dbReference>
<keyword evidence="2" id="KW-1185">Reference proteome</keyword>
<name>A0A8J4BTY4_9CHLO</name>
<organism evidence="1 2">
    <name type="scientific">Volvox africanus</name>
    <dbReference type="NCBI Taxonomy" id="51714"/>
    <lineage>
        <taxon>Eukaryota</taxon>
        <taxon>Viridiplantae</taxon>
        <taxon>Chlorophyta</taxon>
        <taxon>core chlorophytes</taxon>
        <taxon>Chlorophyceae</taxon>
        <taxon>CS clade</taxon>
        <taxon>Chlamydomonadales</taxon>
        <taxon>Volvocaceae</taxon>
        <taxon>Volvox</taxon>
    </lineage>
</organism>